<organism evidence="2 3">
    <name type="scientific">Lacimicrobium alkaliphilum</name>
    <dbReference type="NCBI Taxonomy" id="1526571"/>
    <lineage>
        <taxon>Bacteria</taxon>
        <taxon>Pseudomonadati</taxon>
        <taxon>Pseudomonadota</taxon>
        <taxon>Gammaproteobacteria</taxon>
        <taxon>Alteromonadales</taxon>
        <taxon>Alteromonadaceae</taxon>
        <taxon>Lacimicrobium</taxon>
    </lineage>
</organism>
<dbReference type="Proteomes" id="UP000068447">
    <property type="component" value="Chromosome"/>
</dbReference>
<accession>A0A0U3B609</accession>
<dbReference type="RefSeq" id="WP_062475548.1">
    <property type="nucleotide sequence ID" value="NZ_CP013650.1"/>
</dbReference>
<dbReference type="KEGG" id="lal:AT746_01650"/>
<proteinExistence type="predicted"/>
<evidence type="ECO:0000313" key="2">
    <source>
        <dbReference type="EMBL" id="ALS97109.1"/>
    </source>
</evidence>
<gene>
    <name evidence="2" type="ORF">AT746_01650</name>
</gene>
<dbReference type="STRING" id="1526571.AT746_01650"/>
<dbReference type="InterPro" id="IPR025711">
    <property type="entry name" value="PepSY"/>
</dbReference>
<sequence>MRTVQSLISLGISVLVLSGCGVQSVTQCTTEPEDTWLDQETFQSSLTDKGYEISEFKVTEGNCYEIYGHNQAGQKVEIYFNPVDGSIVKEEIE</sequence>
<dbReference type="OrthoDB" id="5625293at2"/>
<protein>
    <recommendedName>
        <fullName evidence="1">PepSY domain-containing protein</fullName>
    </recommendedName>
</protein>
<evidence type="ECO:0000313" key="3">
    <source>
        <dbReference type="Proteomes" id="UP000068447"/>
    </source>
</evidence>
<dbReference type="EMBL" id="CP013650">
    <property type="protein sequence ID" value="ALS97109.1"/>
    <property type="molecule type" value="Genomic_DNA"/>
</dbReference>
<evidence type="ECO:0000259" key="1">
    <source>
        <dbReference type="Pfam" id="PF13670"/>
    </source>
</evidence>
<dbReference type="AlphaFoldDB" id="A0A0U3B609"/>
<dbReference type="Pfam" id="PF13670">
    <property type="entry name" value="PepSY_2"/>
    <property type="match status" value="1"/>
</dbReference>
<keyword evidence="3" id="KW-1185">Reference proteome</keyword>
<reference evidence="2 3" key="1">
    <citation type="submission" date="2015-12" db="EMBL/GenBank/DDBJ databases">
        <title>Complete genome of Lacimicrobium alkaliphilum KCTC 32984.</title>
        <authorList>
            <person name="Kim S.-G."/>
            <person name="Lee Y.-J."/>
        </authorList>
    </citation>
    <scope>NUCLEOTIDE SEQUENCE [LARGE SCALE GENOMIC DNA]</scope>
    <source>
        <strain evidence="2 3">YelD216</strain>
    </source>
</reference>
<feature type="domain" description="PepSY" evidence="1">
    <location>
        <begin position="13"/>
        <end position="91"/>
    </location>
</feature>
<dbReference type="PROSITE" id="PS51257">
    <property type="entry name" value="PROKAR_LIPOPROTEIN"/>
    <property type="match status" value="1"/>
</dbReference>
<name>A0A0U3B609_9ALTE</name>